<feature type="region of interest" description="Disordered" evidence="1">
    <location>
        <begin position="1"/>
        <end position="107"/>
    </location>
</feature>
<feature type="compositionally biased region" description="Basic and acidic residues" evidence="1">
    <location>
        <begin position="14"/>
        <end position="28"/>
    </location>
</feature>
<keyword evidence="3" id="KW-1185">Reference proteome</keyword>
<reference evidence="3" key="1">
    <citation type="journal article" date="2019" name="Curr. Biol.">
        <title>Genome Sequence of Striga asiatica Provides Insight into the Evolution of Plant Parasitism.</title>
        <authorList>
            <person name="Yoshida S."/>
            <person name="Kim S."/>
            <person name="Wafula E.K."/>
            <person name="Tanskanen J."/>
            <person name="Kim Y.M."/>
            <person name="Honaas L."/>
            <person name="Yang Z."/>
            <person name="Spallek T."/>
            <person name="Conn C.E."/>
            <person name="Ichihashi Y."/>
            <person name="Cheong K."/>
            <person name="Cui S."/>
            <person name="Der J.P."/>
            <person name="Gundlach H."/>
            <person name="Jiao Y."/>
            <person name="Hori C."/>
            <person name="Ishida J.K."/>
            <person name="Kasahara H."/>
            <person name="Kiba T."/>
            <person name="Kim M.S."/>
            <person name="Koo N."/>
            <person name="Laohavisit A."/>
            <person name="Lee Y.H."/>
            <person name="Lumba S."/>
            <person name="McCourt P."/>
            <person name="Mortimer J.C."/>
            <person name="Mutuku J.M."/>
            <person name="Nomura T."/>
            <person name="Sasaki-Sekimoto Y."/>
            <person name="Seto Y."/>
            <person name="Wang Y."/>
            <person name="Wakatake T."/>
            <person name="Sakakibara H."/>
            <person name="Demura T."/>
            <person name="Yamaguchi S."/>
            <person name="Yoneyama K."/>
            <person name="Manabe R.I."/>
            <person name="Nelson D.C."/>
            <person name="Schulman A.H."/>
            <person name="Timko M.P."/>
            <person name="dePamphilis C.W."/>
            <person name="Choi D."/>
            <person name="Shirasu K."/>
        </authorList>
    </citation>
    <scope>NUCLEOTIDE SEQUENCE [LARGE SCALE GENOMIC DNA]</scope>
    <source>
        <strain evidence="3">cv. UVA1</strain>
    </source>
</reference>
<accession>A0A5A7Q1F0</accession>
<evidence type="ECO:0000256" key="1">
    <source>
        <dbReference type="SAM" id="MobiDB-lite"/>
    </source>
</evidence>
<name>A0A5A7Q1F0_STRAF</name>
<organism evidence="2 3">
    <name type="scientific">Striga asiatica</name>
    <name type="common">Asiatic witchweed</name>
    <name type="synonym">Buchnera asiatica</name>
    <dbReference type="NCBI Taxonomy" id="4170"/>
    <lineage>
        <taxon>Eukaryota</taxon>
        <taxon>Viridiplantae</taxon>
        <taxon>Streptophyta</taxon>
        <taxon>Embryophyta</taxon>
        <taxon>Tracheophyta</taxon>
        <taxon>Spermatophyta</taxon>
        <taxon>Magnoliopsida</taxon>
        <taxon>eudicotyledons</taxon>
        <taxon>Gunneridae</taxon>
        <taxon>Pentapetalae</taxon>
        <taxon>asterids</taxon>
        <taxon>lamiids</taxon>
        <taxon>Lamiales</taxon>
        <taxon>Orobanchaceae</taxon>
        <taxon>Buchnereae</taxon>
        <taxon>Striga</taxon>
    </lineage>
</organism>
<protein>
    <submittedName>
        <fullName evidence="2">F-box and associated interaction domains-containing protein</fullName>
    </submittedName>
</protein>
<sequence length="296" mass="33210">MRAARAGRPAQAIERARPLRQTQKERIQMGRGGQPTKSWLTDSASASRRISFNKKESPSPETVEDVTPVSEDREAPIPQDKAVSPWKTGVHQRSTEETRPSQQEIGSEDRTRILLSLSFFLNSSYSKIHPLSLTEPRNRYSPSLTRDAERHILKRKRTLESASQLYRAFAPLALIGGWKYQGASGGIVYKRTASFRSDLFKKLKGWEVRRPVHQVLPLQGPVAILPLLKSSKGQDPRLLKCGFGLSLRSGGHTRVWLRMGCRGSPTLHHNRGRRSNRSLGEVVIMTAEVVVMEADS</sequence>
<feature type="compositionally biased region" description="Polar residues" evidence="1">
    <location>
        <begin position="35"/>
        <end position="50"/>
    </location>
</feature>
<dbReference type="OrthoDB" id="10647174at2759"/>
<gene>
    <name evidence="2" type="ORF">STAS_15522</name>
</gene>
<dbReference type="Proteomes" id="UP000325081">
    <property type="component" value="Unassembled WGS sequence"/>
</dbReference>
<evidence type="ECO:0000313" key="2">
    <source>
        <dbReference type="EMBL" id="GER38963.1"/>
    </source>
</evidence>
<evidence type="ECO:0000313" key="3">
    <source>
        <dbReference type="Proteomes" id="UP000325081"/>
    </source>
</evidence>
<dbReference type="EMBL" id="BKCP01005572">
    <property type="protein sequence ID" value="GER38963.1"/>
    <property type="molecule type" value="Genomic_DNA"/>
</dbReference>
<dbReference type="AlphaFoldDB" id="A0A5A7Q1F0"/>
<comment type="caution">
    <text evidence="2">The sequence shown here is derived from an EMBL/GenBank/DDBJ whole genome shotgun (WGS) entry which is preliminary data.</text>
</comment>
<proteinExistence type="predicted"/>